<protein>
    <submittedName>
        <fullName evidence="2">Uncharacterized protein</fullName>
    </submittedName>
</protein>
<sequence>ISPETNEVTRRSFPVEETGYDSETDVVEFGEEAQSVRHSDLNGNLRELSGATTRDMQLSETLVEVEEFRKYVIACLTTPDDDETTAGVSAVSADLRPVRSSADRAMVQSKNLLRRMSLMKGQQSRINLQLAELSRSGSDEGSGDSGMSDEMNGWTNRNDASYSKNSNHLIHVIRKLFKLKKPVLILIDYFQMLTGLLELSNLTKELQEHSEMELSMLLHLSKQHLDDCLSSSLNVSEPLAIKEARSHLEILLRFQSAWKCVLRLYSEDTAASWRDTFSARLAELEKATVCASQALRLTARASMEAILGTYSTGDGPEEPQEAVDIGQLLPGLMTLLDCYLEQTSELPILNVHSRTSVPTKQLIVDEVRCLESEQDFLLDAYAWISILLQMQPHSAVDSLSRLQDEALKRYADYLIFCQAVGRKSVLSACAETISGAKQRLESSSHLLTQPELLQLSDEVDHCETQLVVESMLLTKSTYKWQRVMQSWISGMTQEVDAVRQTIQKALATLHAGHAQENQARLQERLKDMRSKTDSTASFETLISTWALVACYANLVDLDDLQETNEILAHLETTLMAKPASDHGADIVAAVEDGLQRLPDILRTAYGENESEHELLTSFSLSRSIARLEMERGRFAAPSMFLGFTTSFFRVMLQQHQQQQPNDCLESLLGLLEQKHAVCVEAVEAVGLCLKSLLGVKREFSELRSLICKMGLQDADAIDAATQALCESAYFASDVLRQETVRIRSAVTQVTDDSTATLLSNLGSWMDTLKISVLNLRHQVDELASSRTRIATQLQALIRPVAELQWLSSASCLRAVADLCDGDPKRLQVVKANLAKRLATLLSQNSLMRRRDELNALESLERQAHEQYRDTVALIWGCAEPSADTANSLTPWLDVVCTLYDLAVAPCPEAATTPQAKAKALIERSPETEMKTPPTSNESKIAIKLTAPTFFNFLQNYNVDCVDMVTATAASEHDEKWICKQIELQEAVYRHEAVTSVAASLQYAPGRAVPASGSIVDQSAVESLGTNRLLLSVWPRVLERLLTCARDKHAAVMEARIARLSSAHGHLAEAMRGVIIFKAKLARFLVPSLESQAPGHLCLGRRQSGGQLQSPLQACPPTFSQLLQGSGLAEVILRGTPGS</sequence>
<gene>
    <name evidence="2" type="ORF">TR161685</name>
</gene>
<proteinExistence type="predicted"/>
<name>A0A0X3PRI6_SCHSO</name>
<organism evidence="2">
    <name type="scientific">Schistocephalus solidus</name>
    <name type="common">Tapeworm</name>
    <dbReference type="NCBI Taxonomy" id="70667"/>
    <lineage>
        <taxon>Eukaryota</taxon>
        <taxon>Metazoa</taxon>
        <taxon>Spiralia</taxon>
        <taxon>Lophotrochozoa</taxon>
        <taxon>Platyhelminthes</taxon>
        <taxon>Cestoda</taxon>
        <taxon>Eucestoda</taxon>
        <taxon>Diphyllobothriidea</taxon>
        <taxon>Diphyllobothriidae</taxon>
        <taxon>Schistocephalus</taxon>
    </lineage>
</organism>
<evidence type="ECO:0000256" key="1">
    <source>
        <dbReference type="SAM" id="MobiDB-lite"/>
    </source>
</evidence>
<evidence type="ECO:0000313" key="2">
    <source>
        <dbReference type="EMBL" id="JAP51032.1"/>
    </source>
</evidence>
<dbReference type="AlphaFoldDB" id="A0A0X3PRI6"/>
<feature type="region of interest" description="Disordered" evidence="1">
    <location>
        <begin position="130"/>
        <end position="158"/>
    </location>
</feature>
<feature type="non-terminal residue" evidence="2">
    <location>
        <position position="1"/>
    </location>
</feature>
<dbReference type="EMBL" id="GEEE01012193">
    <property type="protein sequence ID" value="JAP51032.1"/>
    <property type="molecule type" value="Transcribed_RNA"/>
</dbReference>
<reference evidence="2" key="1">
    <citation type="submission" date="2016-01" db="EMBL/GenBank/DDBJ databases">
        <title>Reference transcriptome for the parasite Schistocephalus solidus: insights into the molecular evolution of parasitism.</title>
        <authorList>
            <person name="Hebert F.O."/>
            <person name="Grambauer S."/>
            <person name="Barber I."/>
            <person name="Landry C.R."/>
            <person name="Aubin-Horth N."/>
        </authorList>
    </citation>
    <scope>NUCLEOTIDE SEQUENCE</scope>
</reference>
<accession>A0A0X3PRI6</accession>